<feature type="compositionally biased region" description="Polar residues" evidence="1">
    <location>
        <begin position="38"/>
        <end position="50"/>
    </location>
</feature>
<accession>A0A437DMK7</accession>
<protein>
    <submittedName>
        <fullName evidence="2">Uncharacterized protein</fullName>
    </submittedName>
</protein>
<sequence>MDTDNPMTESPRCVADSSHETATATHQDPEGACGEETGPSTEPEQGNERASGTDKEVGVANTRPRPPARPRTSARPRPRTDPVTLHHHYRVYWENLNVRGTGPGDVCGRDEEKAGLLTPTSETSGTPLAASLSSPQ</sequence>
<dbReference type="EMBL" id="CM012437">
    <property type="protein sequence ID" value="RVE76213.1"/>
    <property type="molecule type" value="Genomic_DNA"/>
</dbReference>
<evidence type="ECO:0000313" key="2">
    <source>
        <dbReference type="EMBL" id="RVE76213.1"/>
    </source>
</evidence>
<reference evidence="2 3" key="1">
    <citation type="submission" date="2018-11" db="EMBL/GenBank/DDBJ databases">
        <authorList>
            <person name="Lopez-Roques C."/>
            <person name="Donnadieu C."/>
            <person name="Bouchez O."/>
            <person name="Klopp C."/>
            <person name="Cabau C."/>
            <person name="Zahm M."/>
        </authorList>
    </citation>
    <scope>NUCLEOTIDE SEQUENCE [LARGE SCALE GENOMIC DNA]</scope>
    <source>
        <strain evidence="2">RS831</strain>
        <tissue evidence="2">Whole body</tissue>
    </source>
</reference>
<evidence type="ECO:0000256" key="1">
    <source>
        <dbReference type="SAM" id="MobiDB-lite"/>
    </source>
</evidence>
<keyword evidence="3" id="KW-1185">Reference proteome</keyword>
<dbReference type="Proteomes" id="UP000283210">
    <property type="component" value="Chromosome 1"/>
</dbReference>
<proteinExistence type="predicted"/>
<name>A0A437DMK7_ORYJA</name>
<organism evidence="2 3">
    <name type="scientific">Oryzias javanicus</name>
    <name type="common">Javanese ricefish</name>
    <name type="synonym">Aplocheilus javanicus</name>
    <dbReference type="NCBI Taxonomy" id="123683"/>
    <lineage>
        <taxon>Eukaryota</taxon>
        <taxon>Metazoa</taxon>
        <taxon>Chordata</taxon>
        <taxon>Craniata</taxon>
        <taxon>Vertebrata</taxon>
        <taxon>Euteleostomi</taxon>
        <taxon>Actinopterygii</taxon>
        <taxon>Neopterygii</taxon>
        <taxon>Teleostei</taxon>
        <taxon>Neoteleostei</taxon>
        <taxon>Acanthomorphata</taxon>
        <taxon>Ovalentaria</taxon>
        <taxon>Atherinomorphae</taxon>
        <taxon>Beloniformes</taxon>
        <taxon>Adrianichthyidae</taxon>
        <taxon>Oryziinae</taxon>
        <taxon>Oryzias</taxon>
    </lineage>
</organism>
<reference evidence="2 3" key="2">
    <citation type="submission" date="2019-01" db="EMBL/GenBank/DDBJ databases">
        <title>A chromosome length genome reference of the Java medaka (oryzias javanicus).</title>
        <authorList>
            <person name="Herpin A."/>
            <person name="Takehana Y."/>
            <person name="Naruse K."/>
            <person name="Ansai S."/>
            <person name="Kawaguchi M."/>
        </authorList>
    </citation>
    <scope>NUCLEOTIDE SEQUENCE [LARGE SCALE GENOMIC DNA]</scope>
    <source>
        <strain evidence="2">RS831</strain>
        <tissue evidence="2">Whole body</tissue>
    </source>
</reference>
<feature type="compositionally biased region" description="Polar residues" evidence="1">
    <location>
        <begin position="118"/>
        <end position="136"/>
    </location>
</feature>
<evidence type="ECO:0000313" key="3">
    <source>
        <dbReference type="Proteomes" id="UP000283210"/>
    </source>
</evidence>
<dbReference type="AlphaFoldDB" id="A0A437DMK7"/>
<feature type="compositionally biased region" description="Basic residues" evidence="1">
    <location>
        <begin position="66"/>
        <end position="77"/>
    </location>
</feature>
<feature type="region of interest" description="Disordered" evidence="1">
    <location>
        <begin position="1"/>
        <end position="136"/>
    </location>
</feature>
<gene>
    <name evidence="2" type="ORF">OJAV_G00006180</name>
</gene>